<evidence type="ECO:0000313" key="4">
    <source>
        <dbReference type="EMBL" id="EMN28319.1"/>
    </source>
</evidence>
<dbReference type="PANTHER" id="PTHR24180">
    <property type="entry name" value="CYCLIN-DEPENDENT KINASE INHIBITOR 2C-RELATED"/>
    <property type="match status" value="1"/>
</dbReference>
<dbReference type="InterPro" id="IPR002110">
    <property type="entry name" value="Ankyrin_rpt"/>
</dbReference>
<evidence type="ECO:0000313" key="5">
    <source>
        <dbReference type="Proteomes" id="UP000012137"/>
    </source>
</evidence>
<dbReference type="InterPro" id="IPR011990">
    <property type="entry name" value="TPR-like_helical_dom_sf"/>
</dbReference>
<evidence type="ECO:0000256" key="2">
    <source>
        <dbReference type="ARBA" id="ARBA00023043"/>
    </source>
</evidence>
<proteinExistence type="predicted"/>
<keyword evidence="1" id="KW-0677">Repeat</keyword>
<dbReference type="AlphaFoldDB" id="M6K2H0"/>
<protein>
    <submittedName>
        <fullName evidence="4">Ankyrin repeat protein</fullName>
    </submittedName>
</protein>
<accession>M6K2H0</accession>
<dbReference type="PANTHER" id="PTHR24180:SF45">
    <property type="entry name" value="POLY [ADP-RIBOSE] POLYMERASE TANKYRASE"/>
    <property type="match status" value="1"/>
</dbReference>
<dbReference type="Gene3D" id="1.25.40.20">
    <property type="entry name" value="Ankyrin repeat-containing domain"/>
    <property type="match status" value="2"/>
</dbReference>
<dbReference type="InterPro" id="IPR036770">
    <property type="entry name" value="Ankyrin_rpt-contain_sf"/>
</dbReference>
<dbReference type="PROSITE" id="PS50088">
    <property type="entry name" value="ANK_REPEAT"/>
    <property type="match status" value="1"/>
</dbReference>
<keyword evidence="2 3" id="KW-0040">ANK repeat</keyword>
<dbReference type="SUPFAM" id="SSF48452">
    <property type="entry name" value="TPR-like"/>
    <property type="match status" value="1"/>
</dbReference>
<dbReference type="InterPro" id="IPR051637">
    <property type="entry name" value="Ank_repeat_dom-contain_49"/>
</dbReference>
<dbReference type="Proteomes" id="UP000012137">
    <property type="component" value="Unassembled WGS sequence"/>
</dbReference>
<organism evidence="4 5">
    <name type="scientific">Leptospira interrogans serovar Pyrogenes str. L0374</name>
    <dbReference type="NCBI Taxonomy" id="1049928"/>
    <lineage>
        <taxon>Bacteria</taxon>
        <taxon>Pseudomonadati</taxon>
        <taxon>Spirochaetota</taxon>
        <taxon>Spirochaetia</taxon>
        <taxon>Leptospirales</taxon>
        <taxon>Leptospiraceae</taxon>
        <taxon>Leptospira</taxon>
    </lineage>
</organism>
<gene>
    <name evidence="4" type="ORF">LEP1GSC083_1424</name>
</gene>
<evidence type="ECO:0000256" key="3">
    <source>
        <dbReference type="PROSITE-ProRule" id="PRU00023"/>
    </source>
</evidence>
<feature type="repeat" description="ANK" evidence="3">
    <location>
        <begin position="150"/>
        <end position="188"/>
    </location>
</feature>
<dbReference type="Gene3D" id="1.25.40.10">
    <property type="entry name" value="Tetratricopeptide repeat domain"/>
    <property type="match status" value="1"/>
</dbReference>
<dbReference type="SUPFAM" id="SSF48403">
    <property type="entry name" value="Ankyrin repeat"/>
    <property type="match status" value="1"/>
</dbReference>
<evidence type="ECO:0000256" key="1">
    <source>
        <dbReference type="ARBA" id="ARBA00022737"/>
    </source>
</evidence>
<dbReference type="PROSITE" id="PS50297">
    <property type="entry name" value="ANK_REP_REGION"/>
    <property type="match status" value="1"/>
</dbReference>
<dbReference type="EMBL" id="AHMZ02000137">
    <property type="protein sequence ID" value="EMN28319.1"/>
    <property type="molecule type" value="Genomic_DNA"/>
</dbReference>
<reference evidence="4 5" key="1">
    <citation type="submission" date="2013-01" db="EMBL/GenBank/DDBJ databases">
        <authorList>
            <person name="Harkins D.M."/>
            <person name="Durkin A.S."/>
            <person name="Brinkac L.M."/>
            <person name="Haft D.H."/>
            <person name="Selengut J.D."/>
            <person name="Sanka R."/>
            <person name="DePew J."/>
            <person name="Purushe J."/>
            <person name="Peacock S.J."/>
            <person name="Thaipadungpanit J."/>
            <person name="Wuthiekanun V.W."/>
            <person name="Day N.P."/>
            <person name="Vinetz J.M."/>
            <person name="Sutton G.G."/>
            <person name="Nierman W.C."/>
            <person name="Fouts D.E."/>
        </authorList>
    </citation>
    <scope>NUCLEOTIDE SEQUENCE [LARGE SCALE GENOMIC DNA]</scope>
    <source>
        <strain evidence="4 5">L0374</strain>
    </source>
</reference>
<comment type="caution">
    <text evidence="4">The sequence shown here is derived from an EMBL/GenBank/DDBJ whole genome shotgun (WGS) entry which is preliminary data.</text>
</comment>
<dbReference type="Pfam" id="PF12796">
    <property type="entry name" value="Ank_2"/>
    <property type="match status" value="1"/>
</dbReference>
<sequence length="651" mass="74445">MQDLLLKAISAEDELQIQELIAKGADPNQMIYVRSLKVPLWFSALPISFSGGVKFKSNALRALLSSGADLNALSNSGESAMETLLYYCKDDTRFEESAKALLDAGIDLNAHKEESSSILRSAVYAKTASVRKVFFLLQAGADVNLADKKNGETPLIRACIDSDTNGEVMLEIVRLLIGAGADVNAQETWKGWSSLMWVAKHGNMEVAKLLAGANLKAESLKGDTNSYLIAYENKHQDFVSWLEEQGAKDTSDRMFRILQRDYIQKSAWSESVDAGLKAIKAFPEDGIVCNHLSFAYRNLGRYEDSVSWARRSLSFSFDLEALNLLIANYIHLQKSDLAILECKKYRTQILESGKDIGQVFTNLLVAYFIENRSQEAIDFLGDPWKIQTQESVFFLNLACIYVKLENHSSAIRSLFEAVRLKYPIEKLKKDKDLKPLTENTAFQILLKGNFERLESETFFLENDCVELVRDRLQVEERKMFEGKEIQRTRFEFSLPYEVLLKYAEFKDHYIQSGWELKSDRLSPVEEDLVVELDDVLKKFQTDQKIGAILLEWDYEEEDYSYYLCIETYQSLEKARNRYSAYQGTNKNTIFECNLETMYRIYSKGSFERVVERVMNGEGFRKKEKLSPFFSFMQNTIPETSLGSNGAFHLLK</sequence>
<dbReference type="SMART" id="SM00248">
    <property type="entry name" value="ANK"/>
    <property type="match status" value="4"/>
</dbReference>
<dbReference type="NCBIfam" id="NF047558">
    <property type="entry name" value="TPR_END_plus"/>
    <property type="match status" value="1"/>
</dbReference>
<name>M6K2H0_LEPIR</name>